<proteinExistence type="predicted"/>
<dbReference type="eggNOG" id="COG3503">
    <property type="taxonomic scope" value="Bacteria"/>
</dbReference>
<gene>
    <name evidence="4" type="ORF">A605_12420</name>
</gene>
<evidence type="ECO:0000313" key="4">
    <source>
        <dbReference type="EMBL" id="AGF73480.1"/>
    </source>
</evidence>
<feature type="region of interest" description="Disordered" evidence="1">
    <location>
        <begin position="377"/>
        <end position="402"/>
    </location>
</feature>
<feature type="transmembrane region" description="Helical" evidence="2">
    <location>
        <begin position="302"/>
        <end position="321"/>
    </location>
</feature>
<feature type="transmembrane region" description="Helical" evidence="2">
    <location>
        <begin position="99"/>
        <end position="118"/>
    </location>
</feature>
<feature type="transmembrane region" description="Helical" evidence="2">
    <location>
        <begin position="275"/>
        <end position="295"/>
    </location>
</feature>
<keyword evidence="2" id="KW-0472">Membrane</keyword>
<feature type="domain" description="Heparan-alpha-glucosaminide N-acetyltransferase catalytic" evidence="3">
    <location>
        <begin position="3"/>
        <end position="199"/>
    </location>
</feature>
<keyword evidence="5" id="KW-1185">Reference proteome</keyword>
<keyword evidence="2" id="KW-1133">Transmembrane helix</keyword>
<evidence type="ECO:0000313" key="5">
    <source>
        <dbReference type="Proteomes" id="UP000011723"/>
    </source>
</evidence>
<feature type="transmembrane region" description="Helical" evidence="2">
    <location>
        <begin position="167"/>
        <end position="193"/>
    </location>
</feature>
<evidence type="ECO:0000256" key="1">
    <source>
        <dbReference type="SAM" id="MobiDB-lite"/>
    </source>
</evidence>
<feature type="transmembrane region" description="Helical" evidence="2">
    <location>
        <begin position="205"/>
        <end position="228"/>
    </location>
</feature>
<dbReference type="EMBL" id="CP003697">
    <property type="protein sequence ID" value="AGF73480.1"/>
    <property type="molecule type" value="Genomic_DNA"/>
</dbReference>
<dbReference type="KEGG" id="chn:A605_12420"/>
<feature type="transmembrane region" description="Helical" evidence="2">
    <location>
        <begin position="43"/>
        <end position="63"/>
    </location>
</feature>
<dbReference type="PATRIC" id="fig|1121362.3.peg.2523"/>
<protein>
    <recommendedName>
        <fullName evidence="3">Heparan-alpha-glucosaminide N-acetyltransferase catalytic domain-containing protein</fullName>
    </recommendedName>
</protein>
<feature type="transmembrane region" description="Helical" evidence="2">
    <location>
        <begin position="75"/>
        <end position="93"/>
    </location>
</feature>
<keyword evidence="2" id="KW-0812">Transmembrane</keyword>
<name>M1P136_9CORY</name>
<accession>M1P136</accession>
<dbReference type="HOGENOM" id="CLU_036065_1_1_11"/>
<dbReference type="InterPro" id="IPR012429">
    <property type="entry name" value="HGSNAT_cat"/>
</dbReference>
<sequence>MGVDAARGIALIGLMVIHILPSWNPETGDASLAWILFSGNSAALFALLAGVGLGLGTGGVSVHRGRRMTADRVGLLVRAMLIGLVGLTVSSVMPAEDPPAAGILVYYAAFFLLAVPFLHLGARALFLWAAGFALFSQPLMQLLWNRLPGTTSYNPTFHELATEPLGILSHLLVTGVYPALPYMAYVLAGLAVGRLDLRSKTVQRTLLVVGALLAAGAKAVSHLLLYGAGGYDRLLLSVGMDEELLWRWLVWGPEFRPEGTAWWLVITTRHTNTPFAIAFALGVGLATLGACLLIARRIPGPLGPLATMGAMTFTLYTAHLLALAAEVHYDEPFLWFLIHLVVAATFALAWCRVFGQGPLERCVSVSVRTTRRLVAGPSTSAVGTRTVDAPPDRRTSTGEPGI</sequence>
<dbReference type="Pfam" id="PF07786">
    <property type="entry name" value="HGSNAT_cat"/>
    <property type="match status" value="1"/>
</dbReference>
<feature type="transmembrane region" description="Helical" evidence="2">
    <location>
        <begin position="333"/>
        <end position="351"/>
    </location>
</feature>
<organism evidence="4 5">
    <name type="scientific">Corynebacterium halotolerans YIM 70093 = DSM 44683</name>
    <dbReference type="NCBI Taxonomy" id="1121362"/>
    <lineage>
        <taxon>Bacteria</taxon>
        <taxon>Bacillati</taxon>
        <taxon>Actinomycetota</taxon>
        <taxon>Actinomycetes</taxon>
        <taxon>Mycobacteriales</taxon>
        <taxon>Corynebacteriaceae</taxon>
        <taxon>Corynebacterium</taxon>
    </lineage>
</organism>
<evidence type="ECO:0000259" key="3">
    <source>
        <dbReference type="Pfam" id="PF07786"/>
    </source>
</evidence>
<dbReference type="Proteomes" id="UP000011723">
    <property type="component" value="Chromosome"/>
</dbReference>
<dbReference type="AlphaFoldDB" id="M1P136"/>
<evidence type="ECO:0000256" key="2">
    <source>
        <dbReference type="SAM" id="Phobius"/>
    </source>
</evidence>
<feature type="transmembrane region" description="Helical" evidence="2">
    <location>
        <begin position="125"/>
        <end position="147"/>
    </location>
</feature>
<feature type="transmembrane region" description="Helical" evidence="2">
    <location>
        <begin position="5"/>
        <end position="23"/>
    </location>
</feature>
<dbReference type="STRING" id="1121362.A605_12420"/>
<reference evidence="4 5" key="1">
    <citation type="journal article" date="2012" name="Stand. Genomic Sci.">
        <title>Genome sequence of the halotolerant bacterium Corynebacterium halotolerans type strain YIM 70093(T) (= DSM 44683(T)).</title>
        <authorList>
            <person name="Ruckert C."/>
            <person name="Albersmeier A."/>
            <person name="Al-Dilaimi A."/>
            <person name="Niehaus K."/>
            <person name="Szczepanowski R."/>
            <person name="Kalinowski J."/>
        </authorList>
    </citation>
    <scope>NUCLEOTIDE SEQUENCE [LARGE SCALE GENOMIC DNA]</scope>
    <source>
        <strain evidence="4">YIM 70093</strain>
    </source>
</reference>